<keyword evidence="3" id="KW-1185">Reference proteome</keyword>
<protein>
    <submittedName>
        <fullName evidence="2">Mitochondrial F1F0 ATP synthase associated protein</fullName>
    </submittedName>
</protein>
<keyword evidence="1" id="KW-1133">Transmembrane helix</keyword>
<evidence type="ECO:0000313" key="2">
    <source>
        <dbReference type="EMBL" id="KAF5832042.1"/>
    </source>
</evidence>
<organism evidence="2 3">
    <name type="scientific">Dunaliella salina</name>
    <name type="common">Green alga</name>
    <name type="synonym">Protococcus salinus</name>
    <dbReference type="NCBI Taxonomy" id="3046"/>
    <lineage>
        <taxon>Eukaryota</taxon>
        <taxon>Viridiplantae</taxon>
        <taxon>Chlorophyta</taxon>
        <taxon>core chlorophytes</taxon>
        <taxon>Chlorophyceae</taxon>
        <taxon>CS clade</taxon>
        <taxon>Chlamydomonadales</taxon>
        <taxon>Dunaliellaceae</taxon>
        <taxon>Dunaliella</taxon>
    </lineage>
</organism>
<reference evidence="2" key="1">
    <citation type="submission" date="2017-08" db="EMBL/GenBank/DDBJ databases">
        <authorList>
            <person name="Polle J.E."/>
            <person name="Barry K."/>
            <person name="Cushman J."/>
            <person name="Schmutz J."/>
            <person name="Tran D."/>
            <person name="Hathwaick L.T."/>
            <person name="Yim W.C."/>
            <person name="Jenkins J."/>
            <person name="Mckie-Krisberg Z.M."/>
            <person name="Prochnik S."/>
            <person name="Lindquist E."/>
            <person name="Dockter R.B."/>
            <person name="Adam C."/>
            <person name="Molina H."/>
            <person name="Bunkerborg J."/>
            <person name="Jin E."/>
            <person name="Buchheim M."/>
            <person name="Magnuson J."/>
        </authorList>
    </citation>
    <scope>NUCLEOTIDE SEQUENCE</scope>
    <source>
        <strain evidence="2">CCAP 19/18</strain>
    </source>
</reference>
<sequence>MLIPGKSETTMSALGKAMERYFYDFSLHESVPAIKQAIPSRGQYLALRHVGFCTLGLWGLVNVFFPFNPPFPTIGMCPSGWKGTWVCEADKHKALEMYKEWKTGVKAEPAH</sequence>
<dbReference type="EMBL" id="MU069902">
    <property type="protein sequence ID" value="KAF5832042.1"/>
    <property type="molecule type" value="Genomic_DNA"/>
</dbReference>
<gene>
    <name evidence="2" type="ORF">DUNSADRAFT_12222</name>
</gene>
<name>A0ABQ7GBQ5_DUNSA</name>
<evidence type="ECO:0000256" key="1">
    <source>
        <dbReference type="SAM" id="Phobius"/>
    </source>
</evidence>
<dbReference type="Proteomes" id="UP000815325">
    <property type="component" value="Unassembled WGS sequence"/>
</dbReference>
<proteinExistence type="predicted"/>
<accession>A0ABQ7GBQ5</accession>
<keyword evidence="1" id="KW-0472">Membrane</keyword>
<keyword evidence="1" id="KW-0812">Transmembrane</keyword>
<evidence type="ECO:0000313" key="3">
    <source>
        <dbReference type="Proteomes" id="UP000815325"/>
    </source>
</evidence>
<feature type="transmembrane region" description="Helical" evidence="1">
    <location>
        <begin position="45"/>
        <end position="65"/>
    </location>
</feature>
<comment type="caution">
    <text evidence="2">The sequence shown here is derived from an EMBL/GenBank/DDBJ whole genome shotgun (WGS) entry which is preliminary data.</text>
</comment>